<sequence>LWKIAARLEKSPQTLPADYSSNGGFDLTYASRNLTISSSGFMRKLFSIRNLSRESVKQSLEMVRQSECLSWVTLVGFERPLVNPVCYDMPLPTSFGIVKHLVGDFDAECRVW</sequence>
<organism evidence="1">
    <name type="scientific">Echinostoma caproni</name>
    <dbReference type="NCBI Taxonomy" id="27848"/>
    <lineage>
        <taxon>Eukaryota</taxon>
        <taxon>Metazoa</taxon>
        <taxon>Spiralia</taxon>
        <taxon>Lophotrochozoa</taxon>
        <taxon>Platyhelminthes</taxon>
        <taxon>Trematoda</taxon>
        <taxon>Digenea</taxon>
        <taxon>Plagiorchiida</taxon>
        <taxon>Echinostomata</taxon>
        <taxon>Echinostomatoidea</taxon>
        <taxon>Echinostomatidae</taxon>
        <taxon>Echinostoma</taxon>
    </lineage>
</organism>
<proteinExistence type="predicted"/>
<dbReference type="WBParaSite" id="ECPE_0001700801-mRNA-1">
    <property type="protein sequence ID" value="ECPE_0001700801-mRNA-1"/>
    <property type="gene ID" value="ECPE_0001700801"/>
</dbReference>
<protein>
    <submittedName>
        <fullName evidence="1">RNA-dependent RNA polymerase</fullName>
    </submittedName>
</protein>
<dbReference type="AlphaFoldDB" id="A0A183BCN0"/>
<reference evidence="1" key="1">
    <citation type="submission" date="2016-06" db="UniProtKB">
        <authorList>
            <consortium name="WormBaseParasite"/>
        </authorList>
    </citation>
    <scope>IDENTIFICATION</scope>
</reference>
<evidence type="ECO:0000313" key="1">
    <source>
        <dbReference type="WBParaSite" id="ECPE_0001700801-mRNA-1"/>
    </source>
</evidence>
<name>A0A183BCN0_9TREM</name>
<accession>A0A183BCN0</accession>